<dbReference type="GO" id="GO:0005829">
    <property type="term" value="C:cytosol"/>
    <property type="evidence" value="ECO:0007669"/>
    <property type="project" value="TreeGrafter"/>
</dbReference>
<feature type="domain" description="SIS" evidence="11">
    <location>
        <begin position="489"/>
        <end position="627"/>
    </location>
</feature>
<dbReference type="InterPro" id="IPR017932">
    <property type="entry name" value="GATase_2_dom"/>
</dbReference>
<dbReference type="InterPro" id="IPR005855">
    <property type="entry name" value="GFAT"/>
</dbReference>
<accession>C2ETI3</accession>
<dbReference type="GO" id="GO:0006002">
    <property type="term" value="P:fructose 6-phosphate metabolic process"/>
    <property type="evidence" value="ECO:0007669"/>
    <property type="project" value="TreeGrafter"/>
</dbReference>
<dbReference type="Gene3D" id="3.60.20.10">
    <property type="entry name" value="Glutamine Phosphoribosylpyrophosphate, subunit 1, domain 1"/>
    <property type="match status" value="1"/>
</dbReference>
<feature type="initiator methionine" description="Removed" evidence="9">
    <location>
        <position position="32"/>
    </location>
</feature>
<dbReference type="EC" id="2.6.1.16" evidence="2 9"/>
<dbReference type="GO" id="GO:0006047">
    <property type="term" value="P:UDP-N-acetylglucosamine metabolic process"/>
    <property type="evidence" value="ECO:0007669"/>
    <property type="project" value="TreeGrafter"/>
</dbReference>
<evidence type="ECO:0000256" key="5">
    <source>
        <dbReference type="ARBA" id="ARBA00022576"/>
    </source>
</evidence>
<evidence type="ECO:0000256" key="7">
    <source>
        <dbReference type="ARBA" id="ARBA00022737"/>
    </source>
</evidence>
<feature type="domain" description="Glutamine amidotransferase type-2" evidence="10">
    <location>
        <begin position="33"/>
        <end position="252"/>
    </location>
</feature>
<evidence type="ECO:0000256" key="4">
    <source>
        <dbReference type="ARBA" id="ARBA00022490"/>
    </source>
</evidence>
<dbReference type="FunFam" id="3.60.20.10:FF:000006">
    <property type="entry name" value="Glutamine--fructose-6-phosphate aminotransferase [isomerizing]"/>
    <property type="match status" value="1"/>
</dbReference>
<dbReference type="GO" id="GO:0097367">
    <property type="term" value="F:carbohydrate derivative binding"/>
    <property type="evidence" value="ECO:0007669"/>
    <property type="project" value="InterPro"/>
</dbReference>
<dbReference type="Pfam" id="PF13522">
    <property type="entry name" value="GATase_6"/>
    <property type="match status" value="1"/>
</dbReference>
<evidence type="ECO:0000256" key="8">
    <source>
        <dbReference type="ARBA" id="ARBA00022962"/>
    </source>
</evidence>
<comment type="subunit">
    <text evidence="9">Homodimer.</text>
</comment>
<keyword evidence="6 9" id="KW-0808">Transferase</keyword>
<sequence length="637" mass="70149">MLVKNIIILSAFNGLDMLYMSIPILKRMVLNMCGIVGVTGSQDSLSILINGLKRLEYRGYDSAGVYVNDNKGHDYLVKRAGRISNLEDALTDDVHGMSGIGHTRWATHGEPNEANAHPQYSNDERFYLVHNGVIENYAQLKANYLADVDFKSQTDTEVIVQLVDKFVVEDHLSTKDALLKVLKLISSDSSYAFVLMDKEEPDTLYVAKNKSPLLVGIADGYNMVGSDATSMLKQTNQFMELDDHELVIVKPDSVEIEDFDGNEKHRDTFTVDMDPNAADKGAYPFYMLKEVDEQPAVMRKLVQKYFDEDGKPTIDEELLKSMSEADHLYIVGAGTSYHAGLIGARIFEKLVGIPTSVHISSEFAYEQPLLSKKPFFIFLSQSGETADSREVLVNVNKNNWPSLTITNVDKSTLSREATFTELLYAGPEIAVASTKAYTAQIAVEAILAKALGEYMNKPVAGAFDVKHQLGLVANGMQSITDSKSILKDLSDKYLSKPRNAFYIGRGIDWSVSLEAALKLKEISYVQAEGFASGELKHGTIALIEKGTPVIGIITQDRTAGLTRSNLEETEARGANTLIIVSRHLAKDGDNIILPDVDELLSPLLSVVPAQLLAYYTSLGKGLDVDKPRNLAKSVTVQ</sequence>
<dbReference type="NCBIfam" id="TIGR01135">
    <property type="entry name" value="glmS"/>
    <property type="match status" value="1"/>
</dbReference>
<evidence type="ECO:0000256" key="2">
    <source>
        <dbReference type="ARBA" id="ARBA00012916"/>
    </source>
</evidence>
<gene>
    <name evidence="9 12" type="primary">glmS</name>
    <name evidence="12" type="ORF">HMPREF0549_0769</name>
</gene>
<dbReference type="Proteomes" id="UP000004483">
    <property type="component" value="Unassembled WGS sequence"/>
</dbReference>
<comment type="catalytic activity">
    <reaction evidence="1 9">
        <text>D-fructose 6-phosphate + L-glutamine = D-glucosamine 6-phosphate + L-glutamate</text>
        <dbReference type="Rhea" id="RHEA:13237"/>
        <dbReference type="ChEBI" id="CHEBI:29985"/>
        <dbReference type="ChEBI" id="CHEBI:58359"/>
        <dbReference type="ChEBI" id="CHEBI:58725"/>
        <dbReference type="ChEBI" id="CHEBI:61527"/>
        <dbReference type="EC" id="2.6.1.16"/>
    </reaction>
</comment>
<dbReference type="PANTHER" id="PTHR10937:SF0">
    <property type="entry name" value="GLUTAMINE--FRUCTOSE-6-PHOSPHATE TRANSAMINASE (ISOMERIZING)"/>
    <property type="match status" value="1"/>
</dbReference>
<dbReference type="GO" id="GO:0004360">
    <property type="term" value="F:glutamine-fructose-6-phosphate transaminase (isomerizing) activity"/>
    <property type="evidence" value="ECO:0007669"/>
    <property type="project" value="UniProtKB-UniRule"/>
</dbReference>
<comment type="function">
    <text evidence="9">Catalyzes the first step in hexosamine metabolism, converting fructose-6P into glucosamine-6P using glutamine as a nitrogen source.</text>
</comment>
<dbReference type="GO" id="GO:0005975">
    <property type="term" value="P:carbohydrate metabolic process"/>
    <property type="evidence" value="ECO:0007669"/>
    <property type="project" value="UniProtKB-UniRule"/>
</dbReference>
<dbReference type="InterPro" id="IPR035466">
    <property type="entry name" value="GlmS/AgaS_SIS"/>
</dbReference>
<dbReference type="FunFam" id="3.40.50.10490:FF:000022">
    <property type="entry name" value="Glutamine--fructose-6-phosphate aminotransferase [isomerizing]"/>
    <property type="match status" value="1"/>
</dbReference>
<feature type="active site" description="Nucleophile; for GATase activity" evidence="9">
    <location>
        <position position="33"/>
    </location>
</feature>
<dbReference type="NCBIfam" id="NF001484">
    <property type="entry name" value="PRK00331.1"/>
    <property type="match status" value="1"/>
</dbReference>
<evidence type="ECO:0000256" key="3">
    <source>
        <dbReference type="ARBA" id="ARBA00016090"/>
    </source>
</evidence>
<proteinExistence type="inferred from homology"/>
<keyword evidence="7" id="KW-0677">Repeat</keyword>
<dbReference type="CDD" id="cd05008">
    <property type="entry name" value="SIS_GlmS_GlmD_1"/>
    <property type="match status" value="1"/>
</dbReference>
<keyword evidence="5 9" id="KW-0032">Aminotransferase</keyword>
<dbReference type="InterPro" id="IPR035490">
    <property type="entry name" value="GlmS/FrlB_SIS"/>
</dbReference>
<dbReference type="InterPro" id="IPR046348">
    <property type="entry name" value="SIS_dom_sf"/>
</dbReference>
<protein>
    <recommendedName>
        <fullName evidence="3 9">Glutamine--fructose-6-phosphate aminotransferase [isomerizing]</fullName>
        <ecNumber evidence="2 9">2.6.1.16</ecNumber>
    </recommendedName>
    <alternativeName>
        <fullName evidence="9">D-fructose-6-phosphate amidotransferase</fullName>
    </alternativeName>
    <alternativeName>
        <fullName evidence="9">GFAT</fullName>
    </alternativeName>
    <alternativeName>
        <fullName evidence="9">Glucosamine-6-phosphate synthase</fullName>
    </alternativeName>
    <alternativeName>
        <fullName evidence="9">Hexosephosphate aminotransferase</fullName>
    </alternativeName>
    <alternativeName>
        <fullName evidence="9">L-glutamine--D-fructose-6-phosphate amidotransferase</fullName>
    </alternativeName>
</protein>
<dbReference type="CDD" id="cd00714">
    <property type="entry name" value="GFAT"/>
    <property type="match status" value="1"/>
</dbReference>
<dbReference type="SUPFAM" id="SSF56235">
    <property type="entry name" value="N-terminal nucleophile aminohydrolases (Ntn hydrolases)"/>
    <property type="match status" value="1"/>
</dbReference>
<dbReference type="HAMAP" id="MF_00164">
    <property type="entry name" value="GlmS"/>
    <property type="match status" value="1"/>
</dbReference>
<evidence type="ECO:0000313" key="13">
    <source>
        <dbReference type="Proteomes" id="UP000004483"/>
    </source>
</evidence>
<keyword evidence="4 9" id="KW-0963">Cytoplasm</keyword>
<dbReference type="Pfam" id="PF01380">
    <property type="entry name" value="SIS"/>
    <property type="match status" value="2"/>
</dbReference>
<evidence type="ECO:0000256" key="6">
    <source>
        <dbReference type="ARBA" id="ARBA00022679"/>
    </source>
</evidence>
<evidence type="ECO:0000256" key="1">
    <source>
        <dbReference type="ARBA" id="ARBA00001031"/>
    </source>
</evidence>
<dbReference type="SUPFAM" id="SSF53697">
    <property type="entry name" value="SIS domain"/>
    <property type="match status" value="1"/>
</dbReference>
<dbReference type="GO" id="GO:0006487">
    <property type="term" value="P:protein N-linked glycosylation"/>
    <property type="evidence" value="ECO:0007669"/>
    <property type="project" value="TreeGrafter"/>
</dbReference>
<dbReference type="PROSITE" id="PS51278">
    <property type="entry name" value="GATASE_TYPE_2"/>
    <property type="match status" value="1"/>
</dbReference>
<comment type="caution">
    <text evidence="12">The sequence shown here is derived from an EMBL/GenBank/DDBJ whole genome shotgun (WGS) entry which is preliminary data.</text>
</comment>
<dbReference type="Gene3D" id="3.40.50.10490">
    <property type="entry name" value="Glucose-6-phosphate isomerase like protein, domain 1"/>
    <property type="match status" value="2"/>
</dbReference>
<reference evidence="12 13" key="1">
    <citation type="submission" date="2009-01" db="EMBL/GenBank/DDBJ databases">
        <authorList>
            <person name="Qin X."/>
            <person name="Bachman B."/>
            <person name="Battles P."/>
            <person name="Bell A."/>
            <person name="Bess C."/>
            <person name="Bickham C."/>
            <person name="Chaboub L."/>
            <person name="Chen D."/>
            <person name="Coyle M."/>
            <person name="Deiros D.R."/>
            <person name="Dinh H."/>
            <person name="Forbes L."/>
            <person name="Fowler G."/>
            <person name="Francisco L."/>
            <person name="Fu Q."/>
            <person name="Gubbala S."/>
            <person name="Hale W."/>
            <person name="Han Y."/>
            <person name="Hemphill L."/>
            <person name="Highlander S.K."/>
            <person name="Hirani K."/>
            <person name="Hogues M."/>
            <person name="Jackson L."/>
            <person name="Jakkamsetti A."/>
            <person name="Javaid M."/>
            <person name="Jiang H."/>
            <person name="Korchina V."/>
            <person name="Kovar C."/>
            <person name="Lara F."/>
            <person name="Lee S."/>
            <person name="Mata R."/>
            <person name="Mathew T."/>
            <person name="Moen C."/>
            <person name="Morales K."/>
            <person name="Munidasa M."/>
            <person name="Nazareth L."/>
            <person name="Ngo R."/>
            <person name="Nguyen L."/>
            <person name="Okwuonu G."/>
            <person name="Ongeri F."/>
            <person name="Patil S."/>
            <person name="Petrosino J."/>
            <person name="Pham C."/>
            <person name="Pham P."/>
            <person name="Pu L.-L."/>
            <person name="Puazo M."/>
            <person name="Raj R."/>
            <person name="Reid J."/>
            <person name="Rouhana J."/>
            <person name="Saada N."/>
            <person name="Shang Y."/>
            <person name="Simmons D."/>
            <person name="Thornton R."/>
            <person name="Warren J."/>
            <person name="Weissenberger G."/>
            <person name="Zhang J."/>
            <person name="Zhang L."/>
            <person name="Zhou C."/>
            <person name="Zhu D."/>
            <person name="Muzny D."/>
            <person name="Worley K."/>
            <person name="Gibbs R."/>
        </authorList>
    </citation>
    <scope>NUCLEOTIDE SEQUENCE [LARGE SCALE GENOMIC DNA]</scope>
    <source>
        <strain evidence="12 13">ATCC 49540</strain>
    </source>
</reference>
<evidence type="ECO:0000259" key="10">
    <source>
        <dbReference type="PROSITE" id="PS51278"/>
    </source>
</evidence>
<organism evidence="12 13">
    <name type="scientific">Limosilactobacillus vaginalis DSM 5837 = ATCC 49540</name>
    <dbReference type="NCBI Taxonomy" id="1423814"/>
    <lineage>
        <taxon>Bacteria</taxon>
        <taxon>Bacillati</taxon>
        <taxon>Bacillota</taxon>
        <taxon>Bacilli</taxon>
        <taxon>Lactobacillales</taxon>
        <taxon>Lactobacillaceae</taxon>
        <taxon>Limosilactobacillus</taxon>
    </lineage>
</organism>
<dbReference type="PANTHER" id="PTHR10937">
    <property type="entry name" value="GLUCOSAMINE--FRUCTOSE-6-PHOSPHATE AMINOTRANSFERASE, ISOMERIZING"/>
    <property type="match status" value="1"/>
</dbReference>
<evidence type="ECO:0000313" key="12">
    <source>
        <dbReference type="EMBL" id="EEJ40780.1"/>
    </source>
</evidence>
<name>C2ETI3_9LACO</name>
<dbReference type="AlphaFoldDB" id="C2ETI3"/>
<dbReference type="CDD" id="cd05009">
    <property type="entry name" value="SIS_GlmS_GlmD_2"/>
    <property type="match status" value="1"/>
</dbReference>
<dbReference type="EMBL" id="ACGV01000118">
    <property type="protein sequence ID" value="EEJ40780.1"/>
    <property type="molecule type" value="Genomic_DNA"/>
</dbReference>
<feature type="domain" description="SIS" evidence="11">
    <location>
        <begin position="318"/>
        <end position="457"/>
    </location>
</feature>
<dbReference type="InterPro" id="IPR001347">
    <property type="entry name" value="SIS_dom"/>
</dbReference>
<comment type="subcellular location">
    <subcellularLocation>
        <location evidence="9">Cytoplasm</location>
    </subcellularLocation>
</comment>
<evidence type="ECO:0000256" key="9">
    <source>
        <dbReference type="HAMAP-Rule" id="MF_00164"/>
    </source>
</evidence>
<dbReference type="InterPro" id="IPR047084">
    <property type="entry name" value="GFAT_N"/>
</dbReference>
<feature type="active site" description="For Fru-6P isomerization activity" evidence="9">
    <location>
        <position position="632"/>
    </location>
</feature>
<dbReference type="STRING" id="1423814.HMPREF0549_0769"/>
<keyword evidence="8" id="KW-0315">Glutamine amidotransferase</keyword>
<dbReference type="InterPro" id="IPR029055">
    <property type="entry name" value="Ntn_hydrolases_N"/>
</dbReference>
<dbReference type="PROSITE" id="PS51464">
    <property type="entry name" value="SIS"/>
    <property type="match status" value="2"/>
</dbReference>
<evidence type="ECO:0000259" key="11">
    <source>
        <dbReference type="PROSITE" id="PS51464"/>
    </source>
</evidence>
<dbReference type="eggNOG" id="COG0449">
    <property type="taxonomic scope" value="Bacteria"/>
</dbReference>
<dbReference type="HOGENOM" id="CLU_012520_7_1_9"/>